<feature type="compositionally biased region" description="Gly residues" evidence="2">
    <location>
        <begin position="345"/>
        <end position="357"/>
    </location>
</feature>
<dbReference type="EMBL" id="JARYMX010000002">
    <property type="protein sequence ID" value="KAJ9563923.1"/>
    <property type="molecule type" value="Genomic_DNA"/>
</dbReference>
<feature type="region of interest" description="Disordered" evidence="2">
    <location>
        <begin position="341"/>
        <end position="367"/>
    </location>
</feature>
<feature type="compositionally biased region" description="Low complexity" evidence="2">
    <location>
        <begin position="539"/>
        <end position="553"/>
    </location>
</feature>
<dbReference type="InterPro" id="IPR035979">
    <property type="entry name" value="RBD_domain_sf"/>
</dbReference>
<comment type="caution">
    <text evidence="4">The sequence shown here is derived from an EMBL/GenBank/DDBJ whole genome shotgun (WGS) entry which is preliminary data.</text>
</comment>
<dbReference type="Pfam" id="PF04059">
    <property type="entry name" value="RRM_2"/>
    <property type="match status" value="1"/>
</dbReference>
<evidence type="ECO:0000259" key="3">
    <source>
        <dbReference type="SMART" id="SM00360"/>
    </source>
</evidence>
<gene>
    <name evidence="4" type="ORF">OSB04_009083</name>
</gene>
<keyword evidence="5" id="KW-1185">Reference proteome</keyword>
<keyword evidence="1" id="KW-0694">RNA-binding</keyword>
<protein>
    <recommendedName>
        <fullName evidence="3">RRM domain-containing protein</fullName>
    </recommendedName>
</protein>
<feature type="domain" description="RRM" evidence="3">
    <location>
        <begin position="73"/>
        <end position="140"/>
    </location>
</feature>
<dbReference type="InterPro" id="IPR012677">
    <property type="entry name" value="Nucleotide-bd_a/b_plait_sf"/>
</dbReference>
<dbReference type="Proteomes" id="UP001172457">
    <property type="component" value="Chromosome 2"/>
</dbReference>
<proteinExistence type="predicted"/>
<sequence length="599" mass="65992">MGDLGFCRLPTSLNPTAEEFRPSSDDPNRPPHHLYFTYTYDLPPPPLLPLPPPSTAAILHPSLPPPSPVPTRALILSSVASDVSESTVRRNLEVFGDVRSVQMERIRDGVVTVHFYDLRQAAEAVKAVQEQHMQQQFRLRRHFDGLLLSSLPADGVPPPLPAAEARGLIAGRAVWAQFAFPVVAGVPDGYNQGTVVVSNLDSDVSAGKLKEIFEAFGCVKEIRDIPLKKEPKICRVLRHTEGRRSRQRPRINGKPVTVEFHRGGGGGGYNQTRYHHVNSGVVPVSHVNFSRKFDRPAVVSYRPQPPPSPPGYRKDRVVDYDGIGGDNVNGRGFFRQHRQPSVERWGGGDGGGGGCDGGRSKSFKGSRYTREKTDPRFLITDDGVISSFHDTRTTVMIKNIPNKYSQKLLLNMLDNHLHSLQRADGGRRRRSTPSSYDFVYLPIDFVNKCNVGYGFVNMTSPAAARRLYAAFHHRNWEVFNSKKICEVSYARLQGLEALKEHFKNSKFPREAEEYMPVVFTPPRDGLRNLTEPIPIIGRSTTTTATATSTTTISSPPPPSPSSSTSLSEEEVGVDDDMTDDGGDDVTAAATTRSGGDGCD</sequence>
<dbReference type="Gene3D" id="3.30.70.330">
    <property type="match status" value="1"/>
</dbReference>
<dbReference type="SUPFAM" id="SSF54928">
    <property type="entry name" value="RNA-binding domain, RBD"/>
    <property type="match status" value="2"/>
</dbReference>
<dbReference type="GO" id="GO:0003723">
    <property type="term" value="F:RNA binding"/>
    <property type="evidence" value="ECO:0007669"/>
    <property type="project" value="UniProtKB-KW"/>
</dbReference>
<dbReference type="AlphaFoldDB" id="A0AA38TN10"/>
<dbReference type="FunFam" id="3.30.70.330:FF:001402">
    <property type="entry name" value="Terminal EAR1-like 1"/>
    <property type="match status" value="1"/>
</dbReference>
<dbReference type="PANTHER" id="PTHR23189">
    <property type="entry name" value="RNA RECOGNITION MOTIF-CONTAINING"/>
    <property type="match status" value="1"/>
</dbReference>
<evidence type="ECO:0000256" key="1">
    <source>
        <dbReference type="ARBA" id="ARBA00022884"/>
    </source>
</evidence>
<accession>A0AA38TN10</accession>
<dbReference type="SMART" id="SM00360">
    <property type="entry name" value="RRM"/>
    <property type="match status" value="3"/>
</dbReference>
<feature type="region of interest" description="Disordered" evidence="2">
    <location>
        <begin position="533"/>
        <end position="599"/>
    </location>
</feature>
<feature type="compositionally biased region" description="Acidic residues" evidence="2">
    <location>
        <begin position="567"/>
        <end position="583"/>
    </location>
</feature>
<feature type="domain" description="RRM" evidence="3">
    <location>
        <begin position="394"/>
        <end position="479"/>
    </location>
</feature>
<dbReference type="InterPro" id="IPR007201">
    <property type="entry name" value="Mei2-like_Rrm_C"/>
</dbReference>
<name>A0AA38TN10_9ASTR</name>
<evidence type="ECO:0000313" key="4">
    <source>
        <dbReference type="EMBL" id="KAJ9563923.1"/>
    </source>
</evidence>
<feature type="domain" description="RRM" evidence="3">
    <location>
        <begin position="194"/>
        <end position="259"/>
    </location>
</feature>
<dbReference type="InterPro" id="IPR000504">
    <property type="entry name" value="RRM_dom"/>
</dbReference>
<evidence type="ECO:0000313" key="5">
    <source>
        <dbReference type="Proteomes" id="UP001172457"/>
    </source>
</evidence>
<organism evidence="4 5">
    <name type="scientific">Centaurea solstitialis</name>
    <name type="common">yellow star-thistle</name>
    <dbReference type="NCBI Taxonomy" id="347529"/>
    <lineage>
        <taxon>Eukaryota</taxon>
        <taxon>Viridiplantae</taxon>
        <taxon>Streptophyta</taxon>
        <taxon>Embryophyta</taxon>
        <taxon>Tracheophyta</taxon>
        <taxon>Spermatophyta</taxon>
        <taxon>Magnoliopsida</taxon>
        <taxon>eudicotyledons</taxon>
        <taxon>Gunneridae</taxon>
        <taxon>Pentapetalae</taxon>
        <taxon>asterids</taxon>
        <taxon>campanulids</taxon>
        <taxon>Asterales</taxon>
        <taxon>Asteraceae</taxon>
        <taxon>Carduoideae</taxon>
        <taxon>Cardueae</taxon>
        <taxon>Centaureinae</taxon>
        <taxon>Centaurea</taxon>
    </lineage>
</organism>
<evidence type="ECO:0000256" key="2">
    <source>
        <dbReference type="SAM" id="MobiDB-lite"/>
    </source>
</evidence>
<reference evidence="4" key="1">
    <citation type="submission" date="2023-03" db="EMBL/GenBank/DDBJ databases">
        <title>Chromosome-scale reference genome and RAD-based genetic map of yellow starthistle (Centaurea solstitialis) reveal putative structural variation and QTLs associated with invader traits.</title>
        <authorList>
            <person name="Reatini B."/>
            <person name="Cang F.A."/>
            <person name="Jiang Q."/>
            <person name="Mckibben M.T.W."/>
            <person name="Barker M.S."/>
            <person name="Rieseberg L.H."/>
            <person name="Dlugosch K.M."/>
        </authorList>
    </citation>
    <scope>NUCLEOTIDE SEQUENCE</scope>
    <source>
        <strain evidence="4">CAN-66</strain>
        <tissue evidence="4">Leaf</tissue>
    </source>
</reference>